<evidence type="ECO:0000256" key="8">
    <source>
        <dbReference type="SAM" id="MobiDB-lite"/>
    </source>
</evidence>
<dbReference type="OrthoDB" id="40134at2759"/>
<evidence type="ECO:0000256" key="6">
    <source>
        <dbReference type="ARBA" id="ARBA00022989"/>
    </source>
</evidence>
<keyword evidence="3" id="KW-0813">Transport</keyword>
<keyword evidence="7 9" id="KW-0472">Membrane</keyword>
<dbReference type="PANTHER" id="PTHR22950">
    <property type="entry name" value="AMINO ACID TRANSPORTER"/>
    <property type="match status" value="1"/>
</dbReference>
<evidence type="ECO:0000256" key="9">
    <source>
        <dbReference type="SAM" id="Phobius"/>
    </source>
</evidence>
<evidence type="ECO:0000256" key="2">
    <source>
        <dbReference type="ARBA" id="ARBA00008066"/>
    </source>
</evidence>
<dbReference type="GO" id="GO:0015179">
    <property type="term" value="F:L-amino acid transmembrane transporter activity"/>
    <property type="evidence" value="ECO:0007669"/>
    <property type="project" value="TreeGrafter"/>
</dbReference>
<protein>
    <recommendedName>
        <fullName evidence="10">Amino acid transporter transmembrane domain-containing protein</fullName>
    </recommendedName>
</protein>
<accession>A0A640KD42</accession>
<feature type="transmembrane region" description="Helical" evidence="9">
    <location>
        <begin position="638"/>
        <end position="655"/>
    </location>
</feature>
<evidence type="ECO:0000256" key="3">
    <source>
        <dbReference type="ARBA" id="ARBA00022448"/>
    </source>
</evidence>
<keyword evidence="12" id="KW-1185">Reference proteome</keyword>
<comment type="caution">
    <text evidence="11">The sequence shown here is derived from an EMBL/GenBank/DDBJ whole genome shotgun (WGS) entry which is preliminary data.</text>
</comment>
<proteinExistence type="inferred from homology"/>
<feature type="transmembrane region" description="Helical" evidence="9">
    <location>
        <begin position="526"/>
        <end position="549"/>
    </location>
</feature>
<feature type="transmembrane region" description="Helical" evidence="9">
    <location>
        <begin position="569"/>
        <end position="592"/>
    </location>
</feature>
<name>A0A640KD42_LEITA</name>
<dbReference type="GO" id="GO:0016020">
    <property type="term" value="C:membrane"/>
    <property type="evidence" value="ECO:0007669"/>
    <property type="project" value="UniProtKB-SubCell"/>
</dbReference>
<evidence type="ECO:0000256" key="7">
    <source>
        <dbReference type="ARBA" id="ARBA00023136"/>
    </source>
</evidence>
<comment type="subcellular location">
    <subcellularLocation>
        <location evidence="1">Membrane</location>
        <topology evidence="1">Multi-pass membrane protein</topology>
    </subcellularLocation>
</comment>
<feature type="transmembrane region" description="Helical" evidence="9">
    <location>
        <begin position="459"/>
        <end position="478"/>
    </location>
</feature>
<dbReference type="Proteomes" id="UP000419144">
    <property type="component" value="Unassembled WGS sequence"/>
</dbReference>
<keyword evidence="6 9" id="KW-1133">Transmembrane helix</keyword>
<evidence type="ECO:0000259" key="10">
    <source>
        <dbReference type="Pfam" id="PF01490"/>
    </source>
</evidence>
<feature type="region of interest" description="Disordered" evidence="8">
    <location>
        <begin position="1"/>
        <end position="98"/>
    </location>
</feature>
<dbReference type="PANTHER" id="PTHR22950:SF458">
    <property type="entry name" value="SODIUM-COUPLED NEUTRAL AMINO ACID TRANSPORTER 11-RELATED"/>
    <property type="match status" value="1"/>
</dbReference>
<organism evidence="11 12">
    <name type="scientific">Leishmania tarentolae</name>
    <name type="common">Sauroleishmania tarentolae</name>
    <dbReference type="NCBI Taxonomy" id="5689"/>
    <lineage>
        <taxon>Eukaryota</taxon>
        <taxon>Discoba</taxon>
        <taxon>Euglenozoa</taxon>
        <taxon>Kinetoplastea</taxon>
        <taxon>Metakinetoplastina</taxon>
        <taxon>Trypanosomatida</taxon>
        <taxon>Trypanosomatidae</taxon>
        <taxon>Leishmaniinae</taxon>
        <taxon>Leishmania</taxon>
        <taxon>lizard Leishmania</taxon>
    </lineage>
</organism>
<dbReference type="EMBL" id="BLBS01000018">
    <property type="protein sequence ID" value="GET87055.1"/>
    <property type="molecule type" value="Genomic_DNA"/>
</dbReference>
<feature type="transmembrane region" description="Helical" evidence="9">
    <location>
        <begin position="429"/>
        <end position="447"/>
    </location>
</feature>
<gene>
    <name evidence="11" type="ORF">LtaPh_1403100</name>
</gene>
<feature type="region of interest" description="Disordered" evidence="8">
    <location>
        <begin position="119"/>
        <end position="184"/>
    </location>
</feature>
<reference evidence="11" key="1">
    <citation type="submission" date="2019-11" db="EMBL/GenBank/DDBJ databases">
        <title>Leishmania tarentolae CDS.</title>
        <authorList>
            <person name="Goto Y."/>
            <person name="Yamagishi J."/>
        </authorList>
    </citation>
    <scope>NUCLEOTIDE SEQUENCE [LARGE SCALE GENOMIC DNA]</scope>
    <source>
        <strain evidence="11">Parrot Tar II</strain>
    </source>
</reference>
<feature type="domain" description="Amino acid transporter transmembrane" evidence="10">
    <location>
        <begin position="325"/>
        <end position="692"/>
    </location>
</feature>
<feature type="compositionally biased region" description="Basic and acidic residues" evidence="8">
    <location>
        <begin position="163"/>
        <end position="180"/>
    </location>
</feature>
<evidence type="ECO:0000256" key="1">
    <source>
        <dbReference type="ARBA" id="ARBA00004141"/>
    </source>
</evidence>
<feature type="transmembrane region" description="Helical" evidence="9">
    <location>
        <begin position="676"/>
        <end position="695"/>
    </location>
</feature>
<feature type="compositionally biased region" description="Polar residues" evidence="8">
    <location>
        <begin position="124"/>
        <end position="139"/>
    </location>
</feature>
<evidence type="ECO:0000256" key="5">
    <source>
        <dbReference type="ARBA" id="ARBA00022970"/>
    </source>
</evidence>
<feature type="transmembrane region" description="Helical" evidence="9">
    <location>
        <begin position="494"/>
        <end position="514"/>
    </location>
</feature>
<keyword evidence="4 9" id="KW-0812">Transmembrane</keyword>
<feature type="compositionally biased region" description="Polar residues" evidence="8">
    <location>
        <begin position="88"/>
        <end position="97"/>
    </location>
</feature>
<evidence type="ECO:0000313" key="12">
    <source>
        <dbReference type="Proteomes" id="UP000419144"/>
    </source>
</evidence>
<evidence type="ECO:0000313" key="11">
    <source>
        <dbReference type="EMBL" id="GET87055.1"/>
    </source>
</evidence>
<dbReference type="VEuPathDB" id="TriTrypDB:LtaPh_1403100"/>
<feature type="transmembrane region" description="Helical" evidence="9">
    <location>
        <begin position="398"/>
        <end position="423"/>
    </location>
</feature>
<feature type="transmembrane region" description="Helical" evidence="9">
    <location>
        <begin position="613"/>
        <end position="632"/>
    </location>
</feature>
<evidence type="ECO:0000256" key="4">
    <source>
        <dbReference type="ARBA" id="ARBA00022692"/>
    </source>
</evidence>
<sequence length="713" mass="76740">MDFNGGSGAAEEGVHRENPHTPCAPLTPLSPPPMTPTSPNATAMAEQQWQPHFSPRPSSPPLGGQMRTVDEPHRSSRTAGANAGRQYFYTSPSPTETDQVRAADGLHRTWLPTTPPMSAGACAPSSTDYGASPSTTLVHRSSGAVQPITRRNGETACDGNIHGSDEKHNCNGGRPLRDEGSGADNLHGTLAVRLTAEEEQAARLRAYDEMVISTAVVNDEGGADGLLVTDGCDFVADTLHTILPTGVTRWFSNSVNAVAHTSSHMVPDGVRSAANTVSSTVGVGAQHIGDAIGRVPDLVVDAIPAAVMSDDMKHLLFTDFSNTFRSFFHTNILSMPFVFRQAGLVGGLLLHGFVALTSEYATEAYFGAKNQMKGAHRVVVYGDVPLMIWGKWYPMINVFYGVIHLVGFIAFSSSNAVVLLGAMGIKGDSAQALGFILPSAIALPLVLMKSARSQKSLAIMSNTLVLSSVVLMCVDFTYKPQPPMKLWPYSPSDFFVALGVEVYAFTGIGSAITVERAMAPQRYLKLLRVSVAITWALLMIFGLNGFIAYGSHTCSVMTVSLKAGPLQTAVSVLLFLASLTIIPQHTFPLCELSDRWFLGITWLTHYWDMKPNLLRIAYLILSVCVAVTVPYYGLVLSISGSLGCGIVGLVVPAALDYVRRERWALRKGRTLRSWEYILVFGLGLYGVVVVIIGFVSGSYQLWKTIHTISPDSC</sequence>
<keyword evidence="5" id="KW-0029">Amino-acid transport</keyword>
<dbReference type="Pfam" id="PF01490">
    <property type="entry name" value="Aa_trans"/>
    <property type="match status" value="1"/>
</dbReference>
<dbReference type="InterPro" id="IPR013057">
    <property type="entry name" value="AA_transpt_TM"/>
</dbReference>
<comment type="similarity">
    <text evidence="2">Belongs to the amino acid/polyamine transporter 2 family.</text>
</comment>
<dbReference type="AlphaFoldDB" id="A0A640KD42"/>